<dbReference type="RefSeq" id="WP_153116276.1">
    <property type="nucleotide sequence ID" value="NZ_JACIGE010000017.1"/>
</dbReference>
<dbReference type="SUPFAM" id="SSF48371">
    <property type="entry name" value="ARM repeat"/>
    <property type="match status" value="1"/>
</dbReference>
<dbReference type="Pfam" id="PF13646">
    <property type="entry name" value="HEAT_2"/>
    <property type="match status" value="2"/>
</dbReference>
<evidence type="ECO:0000313" key="1">
    <source>
        <dbReference type="EMBL" id="MBB4249051.1"/>
    </source>
</evidence>
<proteinExistence type="predicted"/>
<dbReference type="InterPro" id="IPR016024">
    <property type="entry name" value="ARM-type_fold"/>
</dbReference>
<gene>
    <name evidence="1" type="ORF">GGD90_003454</name>
</gene>
<comment type="caution">
    <text evidence="1">The sequence shown here is derived from an EMBL/GenBank/DDBJ whole genome shotgun (WGS) entry which is preliminary data.</text>
</comment>
<sequence>MAFIKKSPGSETLAHEERRFARDCAGLALELESADASERRWAARDLADCPDASALLLSRLQREDDASVRELILSTLTRLGDEVAVLGLVNCLRSENAALRNEAIECMKQLPDEVAPIMQCLLADADADVRIFAVNVLESLCHPEVESWLIQVIESDAQVNVCATAVDLLGEVGSAAARDALLRLKARFADEPYMQFATDLALKRLAAN</sequence>
<protein>
    <submittedName>
        <fullName evidence="1">HEAT repeat protein</fullName>
    </submittedName>
</protein>
<name>A0A840GC55_RHOTE</name>
<dbReference type="Gene3D" id="1.25.10.10">
    <property type="entry name" value="Leucine-rich Repeat Variant"/>
    <property type="match status" value="1"/>
</dbReference>
<reference evidence="1 2" key="1">
    <citation type="submission" date="2020-08" db="EMBL/GenBank/DDBJ databases">
        <title>Genome sequencing of Purple Non-Sulfur Bacteria from various extreme environments.</title>
        <authorList>
            <person name="Mayer M."/>
        </authorList>
    </citation>
    <scope>NUCLEOTIDE SEQUENCE [LARGE SCALE GENOMIC DNA]</scope>
    <source>
        <strain evidence="1 2">2761</strain>
    </source>
</reference>
<organism evidence="1 2">
    <name type="scientific">Rhodocyclus tenuis</name>
    <name type="common">Rhodospirillum tenue</name>
    <dbReference type="NCBI Taxonomy" id="1066"/>
    <lineage>
        <taxon>Bacteria</taxon>
        <taxon>Pseudomonadati</taxon>
        <taxon>Pseudomonadota</taxon>
        <taxon>Betaproteobacteria</taxon>
        <taxon>Rhodocyclales</taxon>
        <taxon>Rhodocyclaceae</taxon>
        <taxon>Rhodocyclus</taxon>
    </lineage>
</organism>
<dbReference type="InterPro" id="IPR004155">
    <property type="entry name" value="PBS_lyase_HEAT"/>
</dbReference>
<accession>A0A840GC55</accession>
<dbReference type="InterPro" id="IPR011989">
    <property type="entry name" value="ARM-like"/>
</dbReference>
<dbReference type="Proteomes" id="UP000587070">
    <property type="component" value="Unassembled WGS sequence"/>
</dbReference>
<dbReference type="SMART" id="SM00567">
    <property type="entry name" value="EZ_HEAT"/>
    <property type="match status" value="4"/>
</dbReference>
<dbReference type="EMBL" id="JACIGE010000017">
    <property type="protein sequence ID" value="MBB4249051.1"/>
    <property type="molecule type" value="Genomic_DNA"/>
</dbReference>
<dbReference type="OrthoDB" id="7359267at2"/>
<evidence type="ECO:0000313" key="2">
    <source>
        <dbReference type="Proteomes" id="UP000587070"/>
    </source>
</evidence>
<keyword evidence="2" id="KW-1185">Reference proteome</keyword>
<dbReference type="AlphaFoldDB" id="A0A840GC55"/>